<organism evidence="3 4">
    <name type="scientific">Schistosoma margrebowiei</name>
    <dbReference type="NCBI Taxonomy" id="48269"/>
    <lineage>
        <taxon>Eukaryota</taxon>
        <taxon>Metazoa</taxon>
        <taxon>Spiralia</taxon>
        <taxon>Lophotrochozoa</taxon>
        <taxon>Platyhelminthes</taxon>
        <taxon>Trematoda</taxon>
        <taxon>Digenea</taxon>
        <taxon>Strigeidida</taxon>
        <taxon>Schistosomatoidea</taxon>
        <taxon>Schistosomatidae</taxon>
        <taxon>Schistosoma</taxon>
    </lineage>
</organism>
<feature type="region of interest" description="Disordered" evidence="1">
    <location>
        <begin position="207"/>
        <end position="228"/>
    </location>
</feature>
<dbReference type="PANTHER" id="PTHR33327">
    <property type="entry name" value="ENDONUCLEASE"/>
    <property type="match status" value="1"/>
</dbReference>
<keyword evidence="4" id="KW-1185">Reference proteome</keyword>
<evidence type="ECO:0000256" key="1">
    <source>
        <dbReference type="SAM" id="MobiDB-lite"/>
    </source>
</evidence>
<sequence>MAEQTPKVLKLKTLSPPSCQLMTFWPDNIEAWFCYAEADFSEHGMIDTRAQFLAVVKALPREFNRYVTPSMFTNDVSEPYEILKRSILKRGDLTDRQRLDQLFNNIDLQHGSATDMLQRMREVIGLRTFDEGLFIQLFLSKLPQQVQAVLVSFQNNALDELAASADRILEITKSSTTEVFSVKEKPQTTQNDITELCHTLTRYLNLRNDRNRSHSPRKSISRRRSISRPRETANPDWCWYHNQYGKSSRNCRKPCNFPNTKTTDSKNNSGNFQAGTR</sequence>
<accession>A0A183M8K4</accession>
<dbReference type="Pfam" id="PF23055">
    <property type="entry name" value="DUF7041"/>
    <property type="match status" value="1"/>
</dbReference>
<protein>
    <recommendedName>
        <fullName evidence="2">DUF7041 domain-containing protein</fullName>
    </recommendedName>
</protein>
<dbReference type="STRING" id="48269.A0A183M8K4"/>
<dbReference type="EMBL" id="UZAI01007723">
    <property type="protein sequence ID" value="VDP00059.1"/>
    <property type="molecule type" value="Genomic_DNA"/>
</dbReference>
<dbReference type="Proteomes" id="UP000277204">
    <property type="component" value="Unassembled WGS sequence"/>
</dbReference>
<evidence type="ECO:0000259" key="2">
    <source>
        <dbReference type="Pfam" id="PF23055"/>
    </source>
</evidence>
<evidence type="ECO:0000313" key="3">
    <source>
        <dbReference type="EMBL" id="VDP00059.1"/>
    </source>
</evidence>
<feature type="domain" description="DUF7041" evidence="2">
    <location>
        <begin position="22"/>
        <end position="103"/>
    </location>
</feature>
<reference evidence="3 4" key="1">
    <citation type="submission" date="2018-11" db="EMBL/GenBank/DDBJ databases">
        <authorList>
            <consortium name="Pathogen Informatics"/>
        </authorList>
    </citation>
    <scope>NUCLEOTIDE SEQUENCE [LARGE SCALE GENOMIC DNA]</scope>
    <source>
        <strain evidence="3 4">Zambia</strain>
    </source>
</reference>
<evidence type="ECO:0000313" key="4">
    <source>
        <dbReference type="Proteomes" id="UP000277204"/>
    </source>
</evidence>
<dbReference type="PANTHER" id="PTHR33327:SF3">
    <property type="entry name" value="RNA-DIRECTED DNA POLYMERASE"/>
    <property type="match status" value="1"/>
</dbReference>
<feature type="compositionally biased region" description="Polar residues" evidence="1">
    <location>
        <begin position="257"/>
        <end position="277"/>
    </location>
</feature>
<gene>
    <name evidence="3" type="ORF">SMRZ_LOCUS12379</name>
</gene>
<dbReference type="AlphaFoldDB" id="A0A183M8K4"/>
<feature type="region of interest" description="Disordered" evidence="1">
    <location>
        <begin position="247"/>
        <end position="277"/>
    </location>
</feature>
<feature type="compositionally biased region" description="Basic residues" evidence="1">
    <location>
        <begin position="213"/>
        <end position="227"/>
    </location>
</feature>
<name>A0A183M8K4_9TREM</name>
<proteinExistence type="predicted"/>
<dbReference type="InterPro" id="IPR055469">
    <property type="entry name" value="DUF7041"/>
</dbReference>